<gene>
    <name evidence="8" type="ORF">HERI1096_LOCUS24153</name>
</gene>
<evidence type="ECO:0000256" key="3">
    <source>
        <dbReference type="ARBA" id="ARBA00022679"/>
    </source>
</evidence>
<dbReference type="InterPro" id="IPR050161">
    <property type="entry name" value="Siro_Cobalamin_biosynth"/>
</dbReference>
<dbReference type="NCBIfam" id="TIGR01469">
    <property type="entry name" value="cobA_cysG_Cterm"/>
    <property type="match status" value="1"/>
</dbReference>
<proteinExistence type="inferred from homology"/>
<dbReference type="InterPro" id="IPR003043">
    <property type="entry name" value="Uropor_MeTrfase_CS"/>
</dbReference>
<dbReference type="InterPro" id="IPR006366">
    <property type="entry name" value="CobA/CysG_C"/>
</dbReference>
<keyword evidence="3 6" id="KW-0808">Transferase</keyword>
<dbReference type="Gene3D" id="3.30.950.10">
    <property type="entry name" value="Methyltransferase, Cobalt-precorrin-4 Transmethylase, Domain 2"/>
    <property type="match status" value="1"/>
</dbReference>
<dbReference type="SUPFAM" id="SSF53790">
    <property type="entry name" value="Tetrapyrrole methylase"/>
    <property type="match status" value="1"/>
</dbReference>
<dbReference type="PROSITE" id="PS00840">
    <property type="entry name" value="SUMT_2"/>
    <property type="match status" value="1"/>
</dbReference>
<dbReference type="GO" id="GO:0032259">
    <property type="term" value="P:methylation"/>
    <property type="evidence" value="ECO:0007669"/>
    <property type="project" value="UniProtKB-KW"/>
</dbReference>
<dbReference type="FunFam" id="3.40.1010.10:FF:000001">
    <property type="entry name" value="Siroheme synthase"/>
    <property type="match status" value="1"/>
</dbReference>
<dbReference type="Gene3D" id="3.40.1010.10">
    <property type="entry name" value="Cobalt-precorrin-4 Transmethylase, Domain 1"/>
    <property type="match status" value="1"/>
</dbReference>
<dbReference type="CDD" id="cd11642">
    <property type="entry name" value="SUMT"/>
    <property type="match status" value="1"/>
</dbReference>
<dbReference type="GO" id="GO:0004851">
    <property type="term" value="F:uroporphyrin-III C-methyltransferase activity"/>
    <property type="evidence" value="ECO:0007669"/>
    <property type="project" value="UniProtKB-EC"/>
</dbReference>
<evidence type="ECO:0000256" key="2">
    <source>
        <dbReference type="ARBA" id="ARBA00022603"/>
    </source>
</evidence>
<dbReference type="GO" id="GO:0019354">
    <property type="term" value="P:siroheme biosynthetic process"/>
    <property type="evidence" value="ECO:0007669"/>
    <property type="project" value="InterPro"/>
</dbReference>
<keyword evidence="5" id="KW-0627">Porphyrin biosynthesis</keyword>
<keyword evidence="2 6" id="KW-0489">Methyltransferase</keyword>
<dbReference type="AlphaFoldDB" id="A0A7S3F2P8"/>
<accession>A0A7S3F2P8</accession>
<dbReference type="EC" id="2.1.1.107" evidence="1"/>
<dbReference type="InterPro" id="IPR000878">
    <property type="entry name" value="4pyrrol_Mease"/>
</dbReference>
<protein>
    <recommendedName>
        <fullName evidence="1">uroporphyrinogen-III C-methyltransferase</fullName>
        <ecNumber evidence="1">2.1.1.107</ecNumber>
    </recommendedName>
</protein>
<feature type="domain" description="Tetrapyrrole methylase" evidence="7">
    <location>
        <begin position="87"/>
        <end position="302"/>
    </location>
</feature>
<dbReference type="NCBIfam" id="NF004790">
    <property type="entry name" value="PRK06136.1"/>
    <property type="match status" value="1"/>
</dbReference>
<evidence type="ECO:0000256" key="6">
    <source>
        <dbReference type="RuleBase" id="RU003960"/>
    </source>
</evidence>
<dbReference type="EMBL" id="HBHX01043618">
    <property type="protein sequence ID" value="CAE0123451.1"/>
    <property type="molecule type" value="Transcribed_RNA"/>
</dbReference>
<dbReference type="FunFam" id="3.30.950.10:FF:000001">
    <property type="entry name" value="Siroheme synthase"/>
    <property type="match status" value="1"/>
</dbReference>
<dbReference type="PANTHER" id="PTHR45790:SF3">
    <property type="entry name" value="S-ADENOSYL-L-METHIONINE-DEPENDENT UROPORPHYRINOGEN III METHYLTRANSFERASE, CHLOROPLASTIC"/>
    <property type="match status" value="1"/>
</dbReference>
<evidence type="ECO:0000256" key="1">
    <source>
        <dbReference type="ARBA" id="ARBA00012162"/>
    </source>
</evidence>
<dbReference type="InterPro" id="IPR014777">
    <property type="entry name" value="4pyrrole_Mease_sub1"/>
</dbReference>
<evidence type="ECO:0000259" key="7">
    <source>
        <dbReference type="Pfam" id="PF00590"/>
    </source>
</evidence>
<evidence type="ECO:0000313" key="8">
    <source>
        <dbReference type="EMBL" id="CAE0123451.1"/>
    </source>
</evidence>
<evidence type="ECO:0000256" key="4">
    <source>
        <dbReference type="ARBA" id="ARBA00022691"/>
    </source>
</evidence>
<sequence>MSRSIASAFGKAMRLSAMLPVALLLRPRLPSPLMCIDTPDVPPTFDETLGLLHSCKEAEREQHMRLHKRPAPEVDEAAELAPEPASRVYLVGVGPGDAELLTLKALRLMGEADLVLYDRLISPAILRLVNPEAQMLYVGKESGLHTRPQDEIHRLMLQFATSGRTVLRLKGGDPCVFGRGGEELEYLEAQGVPVTIVPGITAASGIAASLGVPLTHRDHADAVRFVTGHARSECTEDVADRYCWQALADPKCTLVVYMGLSTLPELAAGLVAAGLSAQMPAVAVQDGTTRSQRVVAAPLGELCASVSAAGLRSPTLVIIGSVVSMLQTPESADAAAQLLEDARALTGEKAVELTAEEVGLEVARVRTMLRGE</sequence>
<name>A0A7S3F2P8_9EUKA</name>
<dbReference type="InterPro" id="IPR014776">
    <property type="entry name" value="4pyrrole_Mease_sub2"/>
</dbReference>
<comment type="similarity">
    <text evidence="6">Belongs to the precorrin methyltransferase family.</text>
</comment>
<dbReference type="PANTHER" id="PTHR45790">
    <property type="entry name" value="SIROHEME SYNTHASE-RELATED"/>
    <property type="match status" value="1"/>
</dbReference>
<dbReference type="InterPro" id="IPR035996">
    <property type="entry name" value="4pyrrol_Methylase_sf"/>
</dbReference>
<organism evidence="8">
    <name type="scientific">Haptolina ericina</name>
    <dbReference type="NCBI Taxonomy" id="156174"/>
    <lineage>
        <taxon>Eukaryota</taxon>
        <taxon>Haptista</taxon>
        <taxon>Haptophyta</taxon>
        <taxon>Prymnesiophyceae</taxon>
        <taxon>Prymnesiales</taxon>
        <taxon>Prymnesiaceae</taxon>
        <taxon>Haptolina</taxon>
    </lineage>
</organism>
<reference evidence="8" key="1">
    <citation type="submission" date="2021-01" db="EMBL/GenBank/DDBJ databases">
        <authorList>
            <person name="Corre E."/>
            <person name="Pelletier E."/>
            <person name="Niang G."/>
            <person name="Scheremetjew M."/>
            <person name="Finn R."/>
            <person name="Kale V."/>
            <person name="Holt S."/>
            <person name="Cochrane G."/>
            <person name="Meng A."/>
            <person name="Brown T."/>
            <person name="Cohen L."/>
        </authorList>
    </citation>
    <scope>NUCLEOTIDE SEQUENCE</scope>
    <source>
        <strain evidence="8">CCMP281</strain>
    </source>
</reference>
<keyword evidence="4" id="KW-0949">S-adenosyl-L-methionine</keyword>
<dbReference type="Pfam" id="PF00590">
    <property type="entry name" value="TP_methylase"/>
    <property type="match status" value="1"/>
</dbReference>
<evidence type="ECO:0000256" key="5">
    <source>
        <dbReference type="ARBA" id="ARBA00023244"/>
    </source>
</evidence>